<evidence type="ECO:0000259" key="1">
    <source>
        <dbReference type="Pfam" id="PF00561"/>
    </source>
</evidence>
<dbReference type="RefSeq" id="WP_198881988.1">
    <property type="nucleotide sequence ID" value="NZ_JAEKJA010000007.1"/>
</dbReference>
<dbReference type="InterPro" id="IPR000073">
    <property type="entry name" value="AB_hydrolase_1"/>
</dbReference>
<dbReference type="GO" id="GO:0016787">
    <property type="term" value="F:hydrolase activity"/>
    <property type="evidence" value="ECO:0007669"/>
    <property type="project" value="UniProtKB-KW"/>
</dbReference>
<dbReference type="Pfam" id="PF00561">
    <property type="entry name" value="Abhydrolase_1"/>
    <property type="match status" value="1"/>
</dbReference>
<protein>
    <submittedName>
        <fullName evidence="2">Alpha/beta hydrolase</fullName>
    </submittedName>
</protein>
<dbReference type="SUPFAM" id="SSF53474">
    <property type="entry name" value="alpha/beta-Hydrolases"/>
    <property type="match status" value="1"/>
</dbReference>
<reference evidence="2" key="1">
    <citation type="submission" date="2020-12" db="EMBL/GenBank/DDBJ databases">
        <title>Bacterial taxonomy.</title>
        <authorList>
            <person name="Pan X."/>
        </authorList>
    </citation>
    <scope>NUCLEOTIDE SEQUENCE</scope>
    <source>
        <strain evidence="2">B2012</strain>
    </source>
</reference>
<comment type="caution">
    <text evidence="2">The sequence shown here is derived from an EMBL/GenBank/DDBJ whole genome shotgun (WGS) entry which is preliminary data.</text>
</comment>
<keyword evidence="3" id="KW-1185">Reference proteome</keyword>
<dbReference type="PANTHER" id="PTHR43194">
    <property type="entry name" value="HYDROLASE ALPHA/BETA FOLD FAMILY"/>
    <property type="match status" value="1"/>
</dbReference>
<evidence type="ECO:0000313" key="3">
    <source>
        <dbReference type="Proteomes" id="UP000609531"/>
    </source>
</evidence>
<proteinExistence type="predicted"/>
<accession>A0A934IP75</accession>
<keyword evidence="2" id="KW-0378">Hydrolase</keyword>
<dbReference type="Gene3D" id="3.40.50.1820">
    <property type="entry name" value="alpha/beta hydrolase"/>
    <property type="match status" value="1"/>
</dbReference>
<dbReference type="InterPro" id="IPR050228">
    <property type="entry name" value="Carboxylesterase_BioH"/>
</dbReference>
<gene>
    <name evidence="2" type="ORF">JCR33_10435</name>
</gene>
<organism evidence="2 3">
    <name type="scientific">Acuticoccus mangrovi</name>
    <dbReference type="NCBI Taxonomy" id="2796142"/>
    <lineage>
        <taxon>Bacteria</taxon>
        <taxon>Pseudomonadati</taxon>
        <taxon>Pseudomonadota</taxon>
        <taxon>Alphaproteobacteria</taxon>
        <taxon>Hyphomicrobiales</taxon>
        <taxon>Amorphaceae</taxon>
        <taxon>Acuticoccus</taxon>
    </lineage>
</organism>
<dbReference type="Proteomes" id="UP000609531">
    <property type="component" value="Unassembled WGS sequence"/>
</dbReference>
<sequence>MEAHDVATPAGTLHLRRVNGGGHVPTLFLHGSTLPASVALATPLDGASYLDLHAAAGRDAWCLDFRGFGRSFRPAGTGPVTFTPDAVDDLSAAVDHVLAATGAAAIDLVGWSWGSTVAATFATRGDARLRRLALLAPQWLRDTPSPLLKNPAVMAHAYRTVGADTVAERWVGSLPSAVAQVVAVKGWDAALKAALADPAAGAGEAPNGPLVEIAERWSAGRPVYDPKAIGVPVRIIVGADDPETPPRTVRKLFAELADHPDAQYLEIAGATHFVPLEPKRTAVVDFVAAYLG</sequence>
<dbReference type="AlphaFoldDB" id="A0A934IP75"/>
<evidence type="ECO:0000313" key="2">
    <source>
        <dbReference type="EMBL" id="MBJ3776106.1"/>
    </source>
</evidence>
<feature type="domain" description="AB hydrolase-1" evidence="1">
    <location>
        <begin position="50"/>
        <end position="277"/>
    </location>
</feature>
<dbReference type="InterPro" id="IPR029058">
    <property type="entry name" value="AB_hydrolase_fold"/>
</dbReference>
<dbReference type="PANTHER" id="PTHR43194:SF2">
    <property type="entry name" value="PEROXISOMAL MEMBRANE PROTEIN LPX1"/>
    <property type="match status" value="1"/>
</dbReference>
<dbReference type="EMBL" id="JAEKJA010000007">
    <property type="protein sequence ID" value="MBJ3776106.1"/>
    <property type="molecule type" value="Genomic_DNA"/>
</dbReference>
<name>A0A934IP75_9HYPH</name>